<sequence length="699" mass="79293">MLEKPGTVIADSQADSLLALLSPNCSKSLPDLCETPRDPSQDPNLPSYRLPTRVYNSTFQLPGSRAIFLTPLGAQLSINQLSGGIFSGQIYAPSAAPEKYLTTHVSIRTHFSRPHEFEDLQSLQLRRSTELFCFHQHWSKGQKSNKKTEKPETEVSTTSTGLSNILPAQLDSSLTLLSAEDLAATKAQEEKEESPMAVPMQYDVEHQLNGRDEAMEVITQRTVSVNDLRRKFEEAQTMYLPRDPTVLKERPRVTRREERICLLEPLRSRPRSAAYEHHEDDMPFPIKRPDSLRSLPLCEEHSPLRRSNSFMRKYEPDKHRTPQEGKRSSVGCGASQPIGRSDEYSPTRRKLLGIKRDASPRSMNRAAGSNDWPDGIFTKTGDVYKRVNNNGISYIIPTSPDDMKQLRNADYQRNQLTVDCSDYCRVRSPSPQMRDRPSPCLNYSYLEHIDRDGTKPYRSVNLSDWKGISRARKSTSCLSLNQPDIFRVKRYSVPRAAAGDDEAWKVRAQEIGGGRRRIHMTRGSWSPIQVYSSPRSIPGDLEEETEKEVRERVAIRGQWRRSPRNECPPPLSSSSPPTHLLTPEGIDESSISRAFDYNIARFEKLAVDSKKEALCTKCSGCCVHSPAARQPYPSRRLFSTRRIRSDRRYTNGDAGNTQPPKYRFERGSFDRYYGDGTVEVISSPGGRLYSHTFEPHPSP</sequence>
<feature type="region of interest" description="Disordered" evidence="1">
    <location>
        <begin position="557"/>
        <end position="584"/>
    </location>
</feature>
<organism evidence="4">
    <name type="scientific">Taenia asiatica</name>
    <name type="common">Asian tapeworm</name>
    <dbReference type="NCBI Taxonomy" id="60517"/>
    <lineage>
        <taxon>Eukaryota</taxon>
        <taxon>Metazoa</taxon>
        <taxon>Spiralia</taxon>
        <taxon>Lophotrochozoa</taxon>
        <taxon>Platyhelminthes</taxon>
        <taxon>Cestoda</taxon>
        <taxon>Eucestoda</taxon>
        <taxon>Cyclophyllidea</taxon>
        <taxon>Taeniidae</taxon>
        <taxon>Taenia</taxon>
    </lineage>
</organism>
<name>A0A0R3W5U2_TAEAS</name>
<dbReference type="OrthoDB" id="6242018at2759"/>
<dbReference type="WBParaSite" id="TASK_0000551201-mRNA-1">
    <property type="protein sequence ID" value="TASK_0000551201-mRNA-1"/>
    <property type="gene ID" value="TASK_0000551201"/>
</dbReference>
<reference evidence="2 3" key="2">
    <citation type="submission" date="2018-11" db="EMBL/GenBank/DDBJ databases">
        <authorList>
            <consortium name="Pathogen Informatics"/>
        </authorList>
    </citation>
    <scope>NUCLEOTIDE SEQUENCE [LARGE SCALE GENOMIC DNA]</scope>
</reference>
<dbReference type="AlphaFoldDB" id="A0A0R3W5U2"/>
<feature type="region of interest" description="Disordered" evidence="1">
    <location>
        <begin position="308"/>
        <end position="344"/>
    </location>
</feature>
<accession>A0A0R3W5U2</accession>
<protein>
    <submittedName>
        <fullName evidence="4">PH domain-containing protein</fullName>
    </submittedName>
</protein>
<keyword evidence="3" id="KW-1185">Reference proteome</keyword>
<gene>
    <name evidence="2" type="ORF">TASK_LOCUS5513</name>
</gene>
<feature type="region of interest" description="Disordered" evidence="1">
    <location>
        <begin position="642"/>
        <end position="665"/>
    </location>
</feature>
<feature type="region of interest" description="Disordered" evidence="1">
    <location>
        <begin position="142"/>
        <end position="161"/>
    </location>
</feature>
<dbReference type="EMBL" id="UYRS01018420">
    <property type="protein sequence ID" value="VDK35204.1"/>
    <property type="molecule type" value="Genomic_DNA"/>
</dbReference>
<reference evidence="4" key="1">
    <citation type="submission" date="2017-02" db="UniProtKB">
        <authorList>
            <consortium name="WormBaseParasite"/>
        </authorList>
    </citation>
    <scope>IDENTIFICATION</scope>
</reference>
<evidence type="ECO:0000313" key="2">
    <source>
        <dbReference type="EMBL" id="VDK35204.1"/>
    </source>
</evidence>
<feature type="compositionally biased region" description="Low complexity" evidence="1">
    <location>
        <begin position="572"/>
        <end position="583"/>
    </location>
</feature>
<evidence type="ECO:0000256" key="1">
    <source>
        <dbReference type="SAM" id="MobiDB-lite"/>
    </source>
</evidence>
<feature type="compositionally biased region" description="Basic and acidic residues" evidence="1">
    <location>
        <begin position="312"/>
        <end position="327"/>
    </location>
</feature>
<evidence type="ECO:0000313" key="4">
    <source>
        <dbReference type="WBParaSite" id="TASK_0000551201-mRNA-1"/>
    </source>
</evidence>
<evidence type="ECO:0000313" key="3">
    <source>
        <dbReference type="Proteomes" id="UP000282613"/>
    </source>
</evidence>
<dbReference type="Proteomes" id="UP000282613">
    <property type="component" value="Unassembled WGS sequence"/>
</dbReference>
<proteinExistence type="predicted"/>